<feature type="region of interest" description="Disordered" evidence="7">
    <location>
        <begin position="3603"/>
        <end position="3625"/>
    </location>
</feature>
<feature type="region of interest" description="Disordered" evidence="7">
    <location>
        <begin position="3742"/>
        <end position="3789"/>
    </location>
</feature>
<feature type="domain" description="EGF-like" evidence="10">
    <location>
        <begin position="228"/>
        <end position="271"/>
    </location>
</feature>
<feature type="compositionally biased region" description="Basic residues" evidence="7">
    <location>
        <begin position="4556"/>
        <end position="4565"/>
    </location>
</feature>
<dbReference type="GO" id="GO:0005886">
    <property type="term" value="C:plasma membrane"/>
    <property type="evidence" value="ECO:0007669"/>
    <property type="project" value="TreeGrafter"/>
</dbReference>
<feature type="domain" description="EGF-like" evidence="10">
    <location>
        <begin position="421"/>
        <end position="462"/>
    </location>
</feature>
<feature type="compositionally biased region" description="Polar residues" evidence="7">
    <location>
        <begin position="3946"/>
        <end position="3961"/>
    </location>
</feature>
<gene>
    <name evidence="11" type="ORF">CYMTET_19652</name>
</gene>
<dbReference type="Gene3D" id="2.10.25.10">
    <property type="entry name" value="Laminin"/>
    <property type="match status" value="5"/>
</dbReference>
<accession>A0AAE0G661</accession>
<dbReference type="Proteomes" id="UP001190700">
    <property type="component" value="Unassembled WGS sequence"/>
</dbReference>
<dbReference type="SMART" id="SM00181">
    <property type="entry name" value="EGF"/>
    <property type="match status" value="12"/>
</dbReference>
<feature type="transmembrane region" description="Helical" evidence="8">
    <location>
        <begin position="4956"/>
        <end position="4980"/>
    </location>
</feature>
<evidence type="ECO:0000256" key="1">
    <source>
        <dbReference type="ARBA" id="ARBA00004370"/>
    </source>
</evidence>
<feature type="compositionally biased region" description="Acidic residues" evidence="7">
    <location>
        <begin position="4028"/>
        <end position="4041"/>
    </location>
</feature>
<feature type="domain" description="EGF-like" evidence="10">
    <location>
        <begin position="185"/>
        <end position="224"/>
    </location>
</feature>
<sequence>STPPTSIPTKPSSPPPTPPPFIHSMEADLTFSHLDVAAFDLSLQADVYLVVSNAALSENMYIISINDGSAVLGIQILWYQRHIDAGADPPSFVWAMYDQPEVFFQSHEVLSSGTVTCGNLRSTTGNVPGYPLPPPSPPAPAPCLPECFPGVPCVQASAGKNVKFQCAACPEGFAGDGVSCADVDECAEDNGGCNDLTTCANTYGSRECGPCPAGTIGTGDTDCNDIDECQQDNGGCDFLVQCINMVASVDCGKCPAGYTGDGNLAIGPGCEDVDECASSALEGGGPCWTHPTNPDHAAPCFNTVGGVQCGVCPPGYHGDGEVLCRPIALSCNSTGEGGAAETPCDPLATCDDSSGQAVCGECPEGFAGSGASQCWDEDGCASSPCFLPSMCTDVAAPGIGHVCAGCPEGYVGNGRSCHVDVCLEATQCSPLVSCGVLGSGLAKCGACPEGFRGDGIGAEGCVPEDQCTSNNGGCHYLTACYDGVVASYEAALEDTASLFAGTEVLTSRYVKVHVLRLEAAVSADSAKGVGGGPGQSLLVEYEFRNTDPKTFDVGFVQSVRGAVARAFSLNMENATTASATRETPYPAVAVTLEVPGPAADPTCGPCPDGYQGSGVTSCRLTGNSCDVDNGGCWTTNGAEYTTCIVNAEGVTECGLCPFGYQGDGDQGCMDVDGCLPASESPCYTGVPCLDVPAPGVGFICGRCPAGMIGDGVGPQGCFENPCFFQNGGCDPMVECRMALSAEGSYTHECGPCPEGLEAQAGGSVCMDMDGCADVGVCDIGVECVDVPAPGSGAHCGDCPKGFAGDGAMCADVDECGEENGGCMARACENTETSSEVPAGRLCAACPNAMRWSSSAAECLPATICADNNGGCWVGAGLLSGMKAECTTREDSAVVSECGECPVGTVGAGDSECVEHDLCLDSPCFPGTQCVDIPAPREGFECWYEGVQGRCPEGYKGDGVECEQCLLRVQLAESTVVNRRENRGGWDHSKRTLIYGDLIGLDSPDCTNLQGIKFAWSVAGSDGSLLPLDSETNKADTLRLTVYKQQLTVGLSYAVSLWAWMKGNPLVTSRSNLQHRRRLFAETAALSTSTLNFYVESLPIVIVISGGDIVAGSGNTITLDATLSYDPDGEERPMTFSTGVLPKGGQSYINYTFTVWASKGARESVERTSVRIMQGTTPVPSLTTVLGKVNPTEKFSTRAKVQTAYPESLTMDWRISTDDPNAAVGLDNTTLLTTTDQADIVLRPHVLHAGSTYTLTLAVRDKIGPASASMQLQVNMPPALGGVVVQPADAVVLETSVDVAAPGWYDEDLPLMYKFSYRVVGKRPQPGIPADGPTPLTSDFVPLGSPYSMAVEMPERGEPDHGFAVEISVSVLDSMGAAATAATNMTVVPLPPDVEVSLLNEKVHHLLQNGDIDRAMRFVQGISIAMNEELVSEQFSESAADRLAALEQMRENLMNITVQIQHMVAPTTSSVEGLAGTGNRVVSVPSQVNSRTLGSGLGLFADLVEWTLSSATEAVITDTSTCSIINGLGHLTLATKANHLANVRAWELSMQPTHEALSAARARAAAAAVQSAAAATASATSAQLAVAPAEECRAAATALGFVSELAAVEAEAAGMAASNAAVTAEVSAIIVRSEHGSDATSAARASQAAMESAQAGVVALDLARAAEAVIKHGTEEPTPPMPPPFPTVAASEATATVTAQYRFGPSLELHDADPTFQASISESIGARILSLPPQISVHWAQDQGGRVQVAATAPMATLEAARQSALNLSHPQAVFSGNILVFAHAPVETEGIHFVLRATLMDSTAALVVRYRFEPSVLSIEDALTEALLAALELEIATAVGATSSNQVATTRSSLVPGVGVVLAVRIASVTRGEALRQAEMLSQPSVAVFLTSEGSEIAKYHPALDSLEVALKAREEPKAVVEAAYRFAGRLTLSNAGWTLQRSVAESVAAAVALVDVGDVRSHWAEQVAADGREVVEIHVQVDLAHAQDASAVARQLFDAAAVFAGSAPPVAAYLPADATLIRTTLLENGGGAGASSDTVLLQVVYRFSDELDVGTATGILFGKQVGQGVGSALGGSSGVRGEVSVRAVELFAPNAVEMCVSVLTSGNSSDDLGRYLPTLTSLSDGASVFAGISGVSKYTPVGVATRIILPTGGLHSTALLPSASSLAQGKPYIQATARYRFGAELSMADAVGEEFLHGLVACVASASELPMNMTAVMSVTMDQDVRVVVTVVARTDDVVDSEVLVRMTLALSDAPKVLSHDSRLRRHARSTQSLGVEACLEDSQPAVGVDHHLRVHYNLGLGRWGFDDAALEGSRASVEAAARVHSPSATVRVLALATDDAQMVSVGYTVDVDSQRTHMDLLLSALSDSQAVFALGEIVPSNVITIKVGTAEHPAVFPEAPPASVNVTYAFGPELSLSHVDSSFLENTMHAVASAAAVPISSVAITSLQLTSDNTVAISVHVAIIDFDASVVCANTLSDGTAVFGTLTATGQLFTSVTLTSASVITAATPEDRSMRDTGVTVTAVYRFGESLAVTTLDEMFLKRVRESVHIATAADVSAVQHAWIDADLRVLVRVEVDAMDAVVAAAYSRILQDAQAVFSAQEEVSRHAPLAVEVTTTPYGALAPPPLPPAPPSPDAEEVARQEELGRIAIAAAESSRRATEAATSLATEAAEAAAMANFSSQALAVLEARAVNGTRNSTVPSPGDSYERHQRAVAVTTEALGTVQSVGTSLLLGVVPGERHQECGTNTLSMRVQRDRSDLSSSPLYDPIIAPAGTSAAGALFPPSLGSALAAAAVGPAGTNTTALEALVVDVRLVTTITEAHLPGDNATKSNVVAGVGITSLSILTPDGVEISVANLHDPVEVSIALAPEFAQGHTVGELAAQGTHWNGTAACTFWNVSLQIYDTAGCWAMPNPAPPEAQLTWRNGTERYDDDLGGALAKSWFIGNASLMTGCLETFEGVVEGYNGTDAGYRKYVDSVKRVVGGACVLARANNSYGCWWEWTRQRFVGPGCVVAPAVTCQCTHLTDFQAGLQETKEIVRPPVPRTVSSRDMAAVSPEDVLASKFLFAIMVSIVGAALYFAVVMSWKDLQGRMEFQANLGRRYGTGRYSCKRVGRLWIWGILEEARDAQQCTLQSRAEQRLMRALRKTEIVTMLDIAQVKYPKARKRRGIIIRRSQFDSGEDIPETNAEKGAVKRRHRQRKDSATTMQSAQSGFPDGEQSGFPDSDVICDSQSAEATPQDPDLNDYHLAFVGISGSGRKVVALEEALCPELSRREKASVLFGGTGYSNPSPPELTIDATTGASEALAKVVELLTQAARHRSSQPVKAHRSISILSAESSTATAAGEPLWGDALAQPALIEPEWTLDELRWSAAWANLSADEKTLVMGTEREGSFCDENEKMLFLSWSDLQSVLQLHNNHSSFTNSTKITDQQLHNNHSSFTNSTKITDQQLHSTILKKFSKFDKKFTEGNRSRLPMLVADRHRRPRKPETQESQVSFSVPMHSEQNISHLRSNNNPAAHAAGCGITPAMLRSVPTLGLKGDAGASTQGAEAPSICSPGGQGRGGLAGVPNIQASSEAHAVAVGCGITPAMRRSLSTLKVAAGTSSQGAEAPQNWSSARQGREGPAEVPNMQAISEALASGWAITPAMRRSLSTLGVKVDAGDSTQGKEAPWICSPGGQGREGLAQVPSIQTSSSSSEPVVECVEGRPRNRRQSLIERFAARKREGSALDMHVFSMFSPRIPPQDGSHPTGHGPHAVCEGLINSPSRRDLRAKSRRSLRLRGPASPRCDELPVKSALPGARKQIDSSQSFTAQLGGSAQLQRAQRPTRLRTMYVRKLLQGDSNIQQQPIGQDVWEKSVEEDTRKVTEFALRSGLLEAPAAGLEEMSSSSFDRRSSRLGSIDQAHIDPLVREEILEVEDEEVDWDDAEDRLPKGDPLGSSAEPILGATTSSAVASAELSTGSPHEGSDSPSRAHGDPQGMPHHDMELAGMQTQMLLSDAPSPRQTSHALHPLREEEGKEEAHDHSSSEESTEEEVEGEEDSEGGVASNEGIRLLEGWQTEPSPDASGEQQRSTKPLTPPSRSDSNGSESWRGSGVEGSGSPAFGSADQASKVLLLTRAVHESGSRASSPLSPSTMQSTPSGATSRQRIGSLSSKAAERVAAKEAIKVVTAQDAEVVDLMGVGKAVRLALGVDASGAVVTDAEAVELAVAGQLARRAKHWGELQAAVARVRTGGERDGAFEHAVEQAEMSAHQLAVLLKGVGASLGTINTVCSHAEAGQAEEGLEVFKRARVTEKHQNAADQRATAPQTLARRCATIELGELGEERPVRATLSGNARRGMIKLEKRPKSLRPRKPSVATLRRYTNSKMWIESVHGKEPPLASQAQEEGNDAVQVQVESEYLSLQQREERQIVRHRRILLARLRLAKQYQSRWSGLGMRVGLLQYLRQLQSAYKALRNMDEASVELPDKQVWDLIGVQRRRRIAVKLKVCAVFIVMQWEAQDLHHSENLLEMMGSSLGQLQLNMPMPEMRKMANRSTDFSELCKSASDDWHNQLNKLMRKQQRRRGRVRNAPANTNHTDATETEYEKSISDITIPIERLLGTALLMAYLMVKKVLDEDRIKQQLHFANTLNWETPLKRSMGYYTHIFTVMVACDQHQPHGWYHRSMLWRLIFLQEEDGSYMPSSALATALHAGDTYNNLSIGIVDLDVNEMIEAIPQRLFEQAQQSDNTNTMHQLWATLCAIERYKKLPFKWIINPEAPAAEHRTLEDLAEDSVQTICKDDPALHSLLSHAREQARAVVDIWHAEHLSNLALFRKASQEEMKRWDKLQTDWERRAKHIQQWKELWRTLCFSHPWVSIWMASFLDPFSRTQRVVVQANNMLVMLMVQLMLFYSKGTTECDCYREHLGCSALATGEPCWGESTCLGLFWQRDQGLLPDHLDPNNQECFGAFPDPDSWRDRAWSSLISVVIMLPIARTFSALFTIGGSPVIPRSLRHKPSASLRHKPSARWQKVFGEPNMARIEMLWFVILTILFDQQHLGQAFSIYFQYITRSVDEVFFQAKLIYTKLHARYCSFREAVIFFYRTRALGRDPGLILQDMEVQQEYAIRRQEMLSGVASVFRIRNELDSLLVRVCYIVIGVWWITLVWLLITYSTLIRNMLGKSAESQILRDWLIALMLDTFGMHIIKTFTVKILAALFVRKMLRARKSAEADMLFYEEYVYKKLGLHYSLLERSQGAMNRTMDEGIFSVNNVQELMF</sequence>
<dbReference type="GO" id="GO:0006816">
    <property type="term" value="P:calcium ion transport"/>
    <property type="evidence" value="ECO:0007669"/>
    <property type="project" value="TreeGrafter"/>
</dbReference>
<evidence type="ECO:0000313" key="11">
    <source>
        <dbReference type="EMBL" id="KAK3272025.1"/>
    </source>
</evidence>
<evidence type="ECO:0008006" key="13">
    <source>
        <dbReference type="Google" id="ProtNLM"/>
    </source>
</evidence>
<feature type="region of interest" description="Disordered" evidence="7">
    <location>
        <begin position="4119"/>
        <end position="4150"/>
    </location>
</feature>
<organism evidence="11 12">
    <name type="scientific">Cymbomonas tetramitiformis</name>
    <dbReference type="NCBI Taxonomy" id="36881"/>
    <lineage>
        <taxon>Eukaryota</taxon>
        <taxon>Viridiplantae</taxon>
        <taxon>Chlorophyta</taxon>
        <taxon>Pyramimonadophyceae</taxon>
        <taxon>Pyramimonadales</taxon>
        <taxon>Pyramimonadaceae</taxon>
        <taxon>Cymbomonas</taxon>
    </lineage>
</organism>
<dbReference type="InterPro" id="IPR001881">
    <property type="entry name" value="EGF-like_Ca-bd_dom"/>
</dbReference>
<evidence type="ECO:0000256" key="4">
    <source>
        <dbReference type="ARBA" id="ARBA00022989"/>
    </source>
</evidence>
<feature type="compositionally biased region" description="Basic and acidic residues" evidence="7">
    <location>
        <begin position="3964"/>
        <end position="3983"/>
    </location>
</feature>
<feature type="compositionally biased region" description="Polar residues" evidence="7">
    <location>
        <begin position="4133"/>
        <end position="4150"/>
    </location>
</feature>
<feature type="compositionally biased region" description="Polar residues" evidence="7">
    <location>
        <begin position="4066"/>
        <end position="4089"/>
    </location>
</feature>
<dbReference type="Pfam" id="PF02010">
    <property type="entry name" value="REJ"/>
    <property type="match status" value="1"/>
</dbReference>
<evidence type="ECO:0000256" key="6">
    <source>
        <dbReference type="ARBA" id="ARBA00023157"/>
    </source>
</evidence>
<keyword evidence="2 8" id="KW-0812">Transmembrane</keyword>
<dbReference type="InterPro" id="IPR009030">
    <property type="entry name" value="Growth_fac_rcpt_cys_sf"/>
</dbReference>
<comment type="caution">
    <text evidence="11">The sequence shown here is derived from an EMBL/GenBank/DDBJ whole genome shotgun (WGS) entry which is preliminary data.</text>
</comment>
<evidence type="ECO:0000256" key="8">
    <source>
        <dbReference type="SAM" id="Phobius"/>
    </source>
</evidence>
<feature type="transmembrane region" description="Helical" evidence="8">
    <location>
        <begin position="5124"/>
        <end position="5147"/>
    </location>
</feature>
<feature type="non-terminal residue" evidence="11">
    <location>
        <position position="1"/>
    </location>
</feature>
<evidence type="ECO:0000256" key="3">
    <source>
        <dbReference type="ARBA" id="ARBA00022737"/>
    </source>
</evidence>
<feature type="domain" description="EGF-like calcium-binding" evidence="9">
    <location>
        <begin position="914"/>
        <end position="962"/>
    </location>
</feature>
<keyword evidence="4 8" id="KW-1133">Transmembrane helix</keyword>
<feature type="domain" description="EGF-like" evidence="10">
    <location>
        <begin position="379"/>
        <end position="418"/>
    </location>
</feature>
<name>A0AAE0G661_9CHLO</name>
<evidence type="ECO:0000259" key="9">
    <source>
        <dbReference type="SMART" id="SM00179"/>
    </source>
</evidence>
<feature type="domain" description="EGF-like" evidence="10">
    <location>
        <begin position="721"/>
        <end position="766"/>
    </location>
</feature>
<feature type="domain" description="EGF-like" evidence="10">
    <location>
        <begin position="142"/>
        <end position="181"/>
    </location>
</feature>
<dbReference type="CDD" id="cd00054">
    <property type="entry name" value="EGF_CA"/>
    <property type="match status" value="2"/>
</dbReference>
<comment type="subcellular location">
    <subcellularLocation>
        <location evidence="1">Membrane</location>
    </subcellularLocation>
</comment>
<keyword evidence="12" id="KW-1185">Reference proteome</keyword>
<feature type="region of interest" description="Disordered" evidence="7">
    <location>
        <begin position="3182"/>
        <end position="3242"/>
    </location>
</feature>
<dbReference type="SMART" id="SM00179">
    <property type="entry name" value="EGF_CA"/>
    <property type="match status" value="7"/>
</dbReference>
<feature type="transmembrane region" description="Helical" evidence="8">
    <location>
        <begin position="5167"/>
        <end position="5194"/>
    </location>
</feature>
<evidence type="ECO:0000256" key="5">
    <source>
        <dbReference type="ARBA" id="ARBA00023136"/>
    </source>
</evidence>
<feature type="domain" description="EGF-like" evidence="10">
    <location>
        <begin position="770"/>
        <end position="810"/>
    </location>
</feature>
<feature type="domain" description="EGF-like calcium-binding" evidence="9">
    <location>
        <begin position="670"/>
        <end position="718"/>
    </location>
</feature>
<evidence type="ECO:0000256" key="2">
    <source>
        <dbReference type="ARBA" id="ARBA00022692"/>
    </source>
</evidence>
<feature type="region of interest" description="Disordered" evidence="7">
    <location>
        <begin position="3997"/>
        <end position="4103"/>
    </location>
</feature>
<feature type="domain" description="EGF-like calcium-binding" evidence="9">
    <location>
        <begin position="376"/>
        <end position="418"/>
    </location>
</feature>
<keyword evidence="5 8" id="KW-0472">Membrane</keyword>
<feature type="domain" description="EGF-like" evidence="10">
    <location>
        <begin position="857"/>
        <end position="913"/>
    </location>
</feature>
<reference evidence="11 12" key="1">
    <citation type="journal article" date="2015" name="Genome Biol. Evol.">
        <title>Comparative Genomics of a Bacterivorous Green Alga Reveals Evolutionary Causalities and Consequences of Phago-Mixotrophic Mode of Nutrition.</title>
        <authorList>
            <person name="Burns J.A."/>
            <person name="Paasch A."/>
            <person name="Narechania A."/>
            <person name="Kim E."/>
        </authorList>
    </citation>
    <scope>NUCLEOTIDE SEQUENCE [LARGE SCALE GENOMIC DNA]</scope>
    <source>
        <strain evidence="11 12">PLY_AMNH</strain>
    </source>
</reference>
<feature type="compositionally biased region" description="Basic and acidic residues" evidence="7">
    <location>
        <begin position="4010"/>
        <end position="4026"/>
    </location>
</feature>
<feature type="domain" description="EGF-like calcium-binding" evidence="9">
    <location>
        <begin position="272"/>
        <end position="325"/>
    </location>
</feature>
<dbReference type="InterPro" id="IPR000742">
    <property type="entry name" value="EGF"/>
</dbReference>
<evidence type="ECO:0000256" key="7">
    <source>
        <dbReference type="SAM" id="MobiDB-lite"/>
    </source>
</evidence>
<feature type="domain" description="EGF-like" evidence="10">
    <location>
        <begin position="275"/>
        <end position="325"/>
    </location>
</feature>
<evidence type="ECO:0000313" key="12">
    <source>
        <dbReference type="Proteomes" id="UP001190700"/>
    </source>
</evidence>
<dbReference type="SUPFAM" id="SSF57184">
    <property type="entry name" value="Growth factor receptor domain"/>
    <property type="match status" value="1"/>
</dbReference>
<feature type="domain" description="EGF-like calcium-binding" evidence="9">
    <location>
        <begin position="182"/>
        <end position="224"/>
    </location>
</feature>
<feature type="region of interest" description="Disordered" evidence="7">
    <location>
        <begin position="3919"/>
        <end position="3983"/>
    </location>
</feature>
<feature type="domain" description="EGF-like" evidence="10">
    <location>
        <begin position="673"/>
        <end position="718"/>
    </location>
</feature>
<evidence type="ECO:0000259" key="10">
    <source>
        <dbReference type="SMART" id="SM00181"/>
    </source>
</evidence>
<feature type="region of interest" description="Disordered" evidence="7">
    <location>
        <begin position="4556"/>
        <end position="4579"/>
    </location>
</feature>
<feature type="compositionally biased region" description="Low complexity" evidence="7">
    <location>
        <begin position="4123"/>
        <end position="4132"/>
    </location>
</feature>
<dbReference type="GO" id="GO:0005261">
    <property type="term" value="F:monoatomic cation channel activity"/>
    <property type="evidence" value="ECO:0007669"/>
    <property type="project" value="TreeGrafter"/>
</dbReference>
<feature type="compositionally biased region" description="Polar residues" evidence="7">
    <location>
        <begin position="3603"/>
        <end position="3619"/>
    </location>
</feature>
<dbReference type="PANTHER" id="PTHR46730:SF1">
    <property type="entry name" value="PLAT DOMAIN-CONTAINING PROTEIN"/>
    <property type="match status" value="1"/>
</dbReference>
<keyword evidence="6" id="KW-1015">Disulfide bond</keyword>
<feature type="domain" description="EGF-like" evidence="10">
    <location>
        <begin position="917"/>
        <end position="962"/>
    </location>
</feature>
<protein>
    <recommendedName>
        <fullName evidence="13">PKD/REJ-like domain-containing protein</fullName>
    </recommendedName>
</protein>
<dbReference type="PANTHER" id="PTHR46730">
    <property type="entry name" value="POLYCYSTIN-1"/>
    <property type="match status" value="1"/>
</dbReference>
<feature type="domain" description="EGF-like" evidence="10">
    <location>
        <begin position="330"/>
        <end position="375"/>
    </location>
</feature>
<dbReference type="EMBL" id="LGRX02009198">
    <property type="protein sequence ID" value="KAK3272025.1"/>
    <property type="molecule type" value="Genomic_DNA"/>
</dbReference>
<proteinExistence type="predicted"/>
<dbReference type="GO" id="GO:0005509">
    <property type="term" value="F:calcium ion binding"/>
    <property type="evidence" value="ECO:0007669"/>
    <property type="project" value="InterPro"/>
</dbReference>
<dbReference type="InterPro" id="IPR002859">
    <property type="entry name" value="PKD/REJ-like"/>
</dbReference>
<keyword evidence="3" id="KW-0677">Repeat</keyword>
<feature type="domain" description="EGF-like calcium-binding" evidence="9">
    <location>
        <begin position="225"/>
        <end position="271"/>
    </location>
</feature>
<feature type="domain" description="EGF-like calcium-binding" evidence="9">
    <location>
        <begin position="767"/>
        <end position="810"/>
    </location>
</feature>